<dbReference type="EMBL" id="JRYR02000001">
    <property type="protein sequence ID" value="OHX67085.1"/>
    <property type="molecule type" value="Genomic_DNA"/>
</dbReference>
<dbReference type="STRING" id="915059.NH26_12400"/>
<dbReference type="RefSeq" id="WP_044227805.1">
    <property type="nucleotide sequence ID" value="NZ_JRYR02000001.1"/>
</dbReference>
<keyword evidence="2" id="KW-0812">Transmembrane</keyword>
<organism evidence="3 4">
    <name type="scientific">Flammeovirga pacifica</name>
    <dbReference type="NCBI Taxonomy" id="915059"/>
    <lineage>
        <taxon>Bacteria</taxon>
        <taxon>Pseudomonadati</taxon>
        <taxon>Bacteroidota</taxon>
        <taxon>Cytophagia</taxon>
        <taxon>Cytophagales</taxon>
        <taxon>Flammeovirgaceae</taxon>
        <taxon>Flammeovirga</taxon>
    </lineage>
</organism>
<proteinExistence type="predicted"/>
<dbReference type="OrthoDB" id="980216at2"/>
<feature type="transmembrane region" description="Helical" evidence="2">
    <location>
        <begin position="15"/>
        <end position="36"/>
    </location>
</feature>
<protein>
    <submittedName>
        <fullName evidence="3">Uncharacterized protein</fullName>
    </submittedName>
</protein>
<feature type="coiled-coil region" evidence="1">
    <location>
        <begin position="68"/>
        <end position="95"/>
    </location>
</feature>
<dbReference type="Proteomes" id="UP000179797">
    <property type="component" value="Unassembled WGS sequence"/>
</dbReference>
<sequence>MNDVWFQFIQNLQQYTWWWIVSISIIIVLLWVYIYFPFGKKKKVFSHEQLDGLFQELKDSQDSVKDVFNSYQEIIEDKNRELQEYDEKIKERENHLLLISDLPDEIEVEIKLRTRKHNQKMLALGCASGTALGGVGIWVFIHWERVLQFIL</sequence>
<gene>
    <name evidence="3" type="ORF">NH26_12400</name>
</gene>
<feature type="transmembrane region" description="Helical" evidence="2">
    <location>
        <begin position="121"/>
        <end position="141"/>
    </location>
</feature>
<evidence type="ECO:0000256" key="1">
    <source>
        <dbReference type="SAM" id="Coils"/>
    </source>
</evidence>
<keyword evidence="2" id="KW-0472">Membrane</keyword>
<reference evidence="3 4" key="1">
    <citation type="journal article" date="2012" name="Int. J. Syst. Evol. Microbiol.">
        <title>Flammeovirga pacifica sp. nov., isolated from deep-sea sediment.</title>
        <authorList>
            <person name="Xu H."/>
            <person name="Fu Y."/>
            <person name="Yang N."/>
            <person name="Ding Z."/>
            <person name="Lai Q."/>
            <person name="Zeng R."/>
        </authorList>
    </citation>
    <scope>NUCLEOTIDE SEQUENCE [LARGE SCALE GENOMIC DNA]</scope>
    <source>
        <strain evidence="4">DSM 24597 / LMG 26175 / WPAGA1</strain>
    </source>
</reference>
<keyword evidence="1" id="KW-0175">Coiled coil</keyword>
<keyword evidence="2" id="KW-1133">Transmembrane helix</keyword>
<name>A0A1S1Z1V5_FLAPC</name>
<comment type="caution">
    <text evidence="3">The sequence shown here is derived from an EMBL/GenBank/DDBJ whole genome shotgun (WGS) entry which is preliminary data.</text>
</comment>
<evidence type="ECO:0000256" key="2">
    <source>
        <dbReference type="SAM" id="Phobius"/>
    </source>
</evidence>
<keyword evidence="4" id="KW-1185">Reference proteome</keyword>
<evidence type="ECO:0000313" key="3">
    <source>
        <dbReference type="EMBL" id="OHX67085.1"/>
    </source>
</evidence>
<evidence type="ECO:0000313" key="4">
    <source>
        <dbReference type="Proteomes" id="UP000179797"/>
    </source>
</evidence>
<dbReference type="AlphaFoldDB" id="A0A1S1Z1V5"/>
<accession>A0A1S1Z1V5</accession>